<organism evidence="1 2">
    <name type="scientific">Negadavirga shengliensis</name>
    <dbReference type="NCBI Taxonomy" id="1389218"/>
    <lineage>
        <taxon>Bacteria</taxon>
        <taxon>Pseudomonadati</taxon>
        <taxon>Bacteroidota</taxon>
        <taxon>Cytophagia</taxon>
        <taxon>Cytophagales</taxon>
        <taxon>Cyclobacteriaceae</taxon>
        <taxon>Negadavirga</taxon>
    </lineage>
</organism>
<gene>
    <name evidence="1" type="ORF">ACFPFU_10405</name>
</gene>
<protein>
    <submittedName>
        <fullName evidence="1">RteC domain-containing protein</fullName>
    </submittedName>
</protein>
<evidence type="ECO:0000313" key="2">
    <source>
        <dbReference type="Proteomes" id="UP001595818"/>
    </source>
</evidence>
<accession>A0ABV9T080</accession>
<sequence>MNSFCDKYYERMSEDLLHISLSTDNPIELAEKSFKAIKKAYYELKANISGYTFKDDQEEIEFFKITQPKFLCEMIYFAEVFRIESNCPVRPFKMKKNHYKLEMEGISKFYERNQELYWYFISGKTDLDDKLFLNSNKVDLSFPDIFFFNADPDFCCPCSYKVAQFLGFKKLLEYIQSTIENIGKKSMIKTGPVWTGPKVWLIELIYALKAAGVFNKGKVDIKDIANATGPIFQKDLGEYYRTFQEIRLRKKNRTIFIDHLKESLMEYMDAADGI</sequence>
<dbReference type="RefSeq" id="WP_377064201.1">
    <property type="nucleotide sequence ID" value="NZ_JBHSJJ010000005.1"/>
</dbReference>
<proteinExistence type="predicted"/>
<name>A0ABV9T080_9BACT</name>
<dbReference type="Proteomes" id="UP001595818">
    <property type="component" value="Unassembled WGS sequence"/>
</dbReference>
<comment type="caution">
    <text evidence="1">The sequence shown here is derived from an EMBL/GenBank/DDBJ whole genome shotgun (WGS) entry which is preliminary data.</text>
</comment>
<reference evidence="2" key="1">
    <citation type="journal article" date="2019" name="Int. J. Syst. Evol. Microbiol.">
        <title>The Global Catalogue of Microorganisms (GCM) 10K type strain sequencing project: providing services to taxonomists for standard genome sequencing and annotation.</title>
        <authorList>
            <consortium name="The Broad Institute Genomics Platform"/>
            <consortium name="The Broad Institute Genome Sequencing Center for Infectious Disease"/>
            <person name="Wu L."/>
            <person name="Ma J."/>
        </authorList>
    </citation>
    <scope>NUCLEOTIDE SEQUENCE [LARGE SCALE GENOMIC DNA]</scope>
    <source>
        <strain evidence="2">CGMCC 4.7466</strain>
    </source>
</reference>
<dbReference type="EMBL" id="JBHSJJ010000005">
    <property type="protein sequence ID" value="MFC4872100.1"/>
    <property type="molecule type" value="Genomic_DNA"/>
</dbReference>
<evidence type="ECO:0000313" key="1">
    <source>
        <dbReference type="EMBL" id="MFC4872100.1"/>
    </source>
</evidence>
<keyword evidence="2" id="KW-1185">Reference proteome</keyword>
<dbReference type="Pfam" id="PF09357">
    <property type="entry name" value="RteC"/>
    <property type="match status" value="1"/>
</dbReference>
<dbReference type="InterPro" id="IPR018534">
    <property type="entry name" value="Tet_reg_excision_RteC"/>
</dbReference>